<accession>A0A8J2JEU0</accession>
<name>A0A8J2JEU0_9HEXA</name>
<evidence type="ECO:0000313" key="2">
    <source>
        <dbReference type="Proteomes" id="UP000708208"/>
    </source>
</evidence>
<dbReference type="AlphaFoldDB" id="A0A8J2JEU0"/>
<feature type="non-terminal residue" evidence="1">
    <location>
        <position position="62"/>
    </location>
</feature>
<dbReference type="EMBL" id="CAJVCH010039611">
    <property type="protein sequence ID" value="CAG7716577.1"/>
    <property type="molecule type" value="Genomic_DNA"/>
</dbReference>
<dbReference type="Proteomes" id="UP000708208">
    <property type="component" value="Unassembled WGS sequence"/>
</dbReference>
<sequence length="62" mass="7437">RIIKTIQEKDTLEKEVRHGSFLLDFDGYDMYQIAHMDTLAFMLQVVRDYKEVIDEFMGYCII</sequence>
<feature type="non-terminal residue" evidence="1">
    <location>
        <position position="1"/>
    </location>
</feature>
<proteinExistence type="predicted"/>
<comment type="caution">
    <text evidence="1">The sequence shown here is derived from an EMBL/GenBank/DDBJ whole genome shotgun (WGS) entry which is preliminary data.</text>
</comment>
<gene>
    <name evidence="1" type="ORF">AFUS01_LOCUS6077</name>
</gene>
<evidence type="ECO:0000313" key="1">
    <source>
        <dbReference type="EMBL" id="CAG7716577.1"/>
    </source>
</evidence>
<reference evidence="1" key="1">
    <citation type="submission" date="2021-06" db="EMBL/GenBank/DDBJ databases">
        <authorList>
            <person name="Hodson N. C."/>
            <person name="Mongue J. A."/>
            <person name="Jaron S. K."/>
        </authorList>
    </citation>
    <scope>NUCLEOTIDE SEQUENCE</scope>
</reference>
<protein>
    <submittedName>
        <fullName evidence="1">Uncharacterized protein</fullName>
    </submittedName>
</protein>
<keyword evidence="2" id="KW-1185">Reference proteome</keyword>
<organism evidence="1 2">
    <name type="scientific">Allacma fusca</name>
    <dbReference type="NCBI Taxonomy" id="39272"/>
    <lineage>
        <taxon>Eukaryota</taxon>
        <taxon>Metazoa</taxon>
        <taxon>Ecdysozoa</taxon>
        <taxon>Arthropoda</taxon>
        <taxon>Hexapoda</taxon>
        <taxon>Collembola</taxon>
        <taxon>Symphypleona</taxon>
        <taxon>Sminthuridae</taxon>
        <taxon>Allacma</taxon>
    </lineage>
</organism>